<comment type="similarity">
    <text evidence="1">Belongs to the argonaute family. Long pAgo subfamily.</text>
</comment>
<dbReference type="Proteomes" id="UP000641910">
    <property type="component" value="Unassembled WGS sequence"/>
</dbReference>
<dbReference type="RefSeq" id="WP_121874085.1">
    <property type="nucleotide sequence ID" value="NZ_CP039710.1"/>
</dbReference>
<name>A0ABS0QDB9_THEVU</name>
<accession>A0ABS0QDB9</accession>
<evidence type="ECO:0000256" key="2">
    <source>
        <dbReference type="ARBA" id="ARBA00035032"/>
    </source>
</evidence>
<keyword evidence="5" id="KW-1185">Reference proteome</keyword>
<dbReference type="Gene3D" id="3.30.420.10">
    <property type="entry name" value="Ribonuclease H-like superfamily/Ribonuclease H"/>
    <property type="match status" value="1"/>
</dbReference>
<feature type="domain" description="Piwi" evidence="3">
    <location>
        <begin position="416"/>
        <end position="699"/>
    </location>
</feature>
<proteinExistence type="inferred from homology"/>
<dbReference type="SMART" id="SM00950">
    <property type="entry name" value="Piwi"/>
    <property type="match status" value="1"/>
</dbReference>
<dbReference type="Pfam" id="PF02171">
    <property type="entry name" value="Piwi"/>
    <property type="match status" value="1"/>
</dbReference>
<dbReference type="InterPro" id="IPR003165">
    <property type="entry name" value="Piwi"/>
</dbReference>
<dbReference type="EMBL" id="JAECVU010000001">
    <property type="protein sequence ID" value="MBH8587266.1"/>
    <property type="molecule type" value="Genomic_DNA"/>
</dbReference>
<organism evidence="4 5">
    <name type="scientific">Thermoactinomyces vulgaris</name>
    <dbReference type="NCBI Taxonomy" id="2026"/>
    <lineage>
        <taxon>Bacteria</taxon>
        <taxon>Bacillati</taxon>
        <taxon>Bacillota</taxon>
        <taxon>Bacilli</taxon>
        <taxon>Bacillales</taxon>
        <taxon>Thermoactinomycetaceae</taxon>
        <taxon>Thermoactinomyces</taxon>
    </lineage>
</organism>
<dbReference type="PROSITE" id="PS50822">
    <property type="entry name" value="PIWI"/>
    <property type="match status" value="1"/>
</dbReference>
<protein>
    <recommendedName>
        <fullName evidence="2">Protein argonaute</fullName>
    </recommendedName>
</protein>
<reference evidence="4 5" key="1">
    <citation type="submission" date="2020-12" db="EMBL/GenBank/DDBJ databases">
        <title>WGS of Thermoactinomyces spp.</title>
        <authorList>
            <person name="Cheng K."/>
        </authorList>
    </citation>
    <scope>NUCLEOTIDE SEQUENCE [LARGE SCALE GENOMIC DNA]</scope>
    <source>
        <strain evidence="5">CICC 10650\ACCC 41061</strain>
    </source>
</reference>
<evidence type="ECO:0000313" key="5">
    <source>
        <dbReference type="Proteomes" id="UP000641910"/>
    </source>
</evidence>
<dbReference type="PANTHER" id="PTHR22891">
    <property type="entry name" value="EUKARYOTIC TRANSLATION INITIATION FACTOR 2C"/>
    <property type="match status" value="1"/>
</dbReference>
<evidence type="ECO:0000256" key="1">
    <source>
        <dbReference type="ARBA" id="ARBA00035012"/>
    </source>
</evidence>
<dbReference type="Gene3D" id="3.40.50.2300">
    <property type="match status" value="1"/>
</dbReference>
<evidence type="ECO:0000313" key="4">
    <source>
        <dbReference type="EMBL" id="MBH8587266.1"/>
    </source>
</evidence>
<comment type="caution">
    <text evidence="4">The sequence shown here is derived from an EMBL/GenBank/DDBJ whole genome shotgun (WGS) entry which is preliminary data.</text>
</comment>
<dbReference type="InterPro" id="IPR036397">
    <property type="entry name" value="RNaseH_sf"/>
</dbReference>
<evidence type="ECO:0000259" key="3">
    <source>
        <dbReference type="PROSITE" id="PS50822"/>
    </source>
</evidence>
<gene>
    <name evidence="4" type="ORF">I8U22_00335</name>
</gene>
<sequence>MDNYILTEYKAGIHASEIKIHIYRMPVKDLEKIDYEYGKYTRDLRQKNRKTISFYRSLIGSFEKLTIVPKGYEKYEYRSIKLDQSEESLQERKLLERLIFDGLRDSNRNHFMSTEQSIIEKEPIKSLSKCKIHRGIYIDITVKEKGDIFIGFELKHSIQSTHTIIKALKEKKLNKGDKVFDFLNSAHYEFEGISDKTISDPLPELGNKSIIQHYKTKPSIYCHLVKKPNMPAILVRSKSGKVYPYPPQLLKKECLMKDVPAKEHSSIKLNPNDKINYSIEIMKRIIDAFENRYFPIGFEKNNLNIAKLGYRRRLVPDPLLRIGNGATCNHRDLKGAFLRHKIYDSVSSPIYYQLLLDQPFEREWQKKMSEAFITKMENRSRQWGIKLQCTGNQILPTSNPYALRLHLKDINLDTDIISVVLLDETKQEGEEVYSTIKKELGGTRGAHTQVILIDSLKNEYTIPQILLGIYTKAGLQPWVLHQPLHADCYVGYDVSHENGRHTTGIVQVFGKDGSQIFSQPISSAEAGEKVSKETIQTMVIHVLYYYQKKVGKMPQHIVFHRDGRGYVEEIDWIKDILSNRDLTNGQSIAFDYISVIKECGRRMAYFDDIKKKYVNVPGIAYLDDNAQKAYLCSTNPYEKVGMSKPIKIVKKIGEMTLEQIVEDIYHLSFMNIHTDRKVRLPVTTNYADKSSTFFSRGYLSSQKKGIGFV</sequence>
<dbReference type="InterPro" id="IPR012337">
    <property type="entry name" value="RNaseH-like_sf"/>
</dbReference>
<dbReference type="SUPFAM" id="SSF53098">
    <property type="entry name" value="Ribonuclease H-like"/>
    <property type="match status" value="1"/>
</dbReference>